<organism evidence="11 12">
    <name type="scientific">Nonomuraea cypriaca</name>
    <dbReference type="NCBI Taxonomy" id="1187855"/>
    <lineage>
        <taxon>Bacteria</taxon>
        <taxon>Bacillati</taxon>
        <taxon>Actinomycetota</taxon>
        <taxon>Actinomycetes</taxon>
        <taxon>Streptosporangiales</taxon>
        <taxon>Streptosporangiaceae</taxon>
        <taxon>Nonomuraea</taxon>
    </lineage>
</organism>
<proteinExistence type="inferred from homology"/>
<evidence type="ECO:0000313" key="12">
    <source>
        <dbReference type="Proteomes" id="UP000605361"/>
    </source>
</evidence>
<keyword evidence="3" id="KW-0645">Protease</keyword>
<dbReference type="GO" id="GO:0006508">
    <property type="term" value="P:proteolysis"/>
    <property type="evidence" value="ECO:0007669"/>
    <property type="project" value="UniProtKB-KW"/>
</dbReference>
<dbReference type="PROSITE" id="PS52035">
    <property type="entry name" value="PEPTIDASE_M14"/>
    <property type="match status" value="1"/>
</dbReference>
<keyword evidence="9" id="KW-0732">Signal</keyword>
<dbReference type="PANTHER" id="PTHR11705:SF143">
    <property type="entry name" value="SLL0236 PROTEIN"/>
    <property type="match status" value="1"/>
</dbReference>
<name>A0A931F1H0_9ACTN</name>
<dbReference type="SMART" id="SM00631">
    <property type="entry name" value="Zn_pept"/>
    <property type="match status" value="1"/>
</dbReference>
<comment type="similarity">
    <text evidence="2 7">Belongs to the peptidase M14 family.</text>
</comment>
<feature type="active site" description="Proton donor/acceptor" evidence="7">
    <location>
        <position position="361"/>
    </location>
</feature>
<evidence type="ECO:0000256" key="4">
    <source>
        <dbReference type="ARBA" id="ARBA00022801"/>
    </source>
</evidence>
<evidence type="ECO:0000256" key="5">
    <source>
        <dbReference type="ARBA" id="ARBA00022833"/>
    </source>
</evidence>
<evidence type="ECO:0000256" key="2">
    <source>
        <dbReference type="ARBA" id="ARBA00005988"/>
    </source>
</evidence>
<evidence type="ECO:0000256" key="8">
    <source>
        <dbReference type="SAM" id="MobiDB-lite"/>
    </source>
</evidence>
<reference evidence="11" key="1">
    <citation type="submission" date="2020-11" db="EMBL/GenBank/DDBJ databases">
        <title>Whole-genome analyses of Nonomuraea sp. K274.</title>
        <authorList>
            <person name="Veyisoglu A."/>
        </authorList>
    </citation>
    <scope>NUCLEOTIDE SEQUENCE</scope>
    <source>
        <strain evidence="11">K274</strain>
    </source>
</reference>
<dbReference type="GO" id="GO:0004181">
    <property type="term" value="F:metallocarboxypeptidase activity"/>
    <property type="evidence" value="ECO:0007669"/>
    <property type="project" value="InterPro"/>
</dbReference>
<gene>
    <name evidence="11" type="ORF">ITP53_28500</name>
</gene>
<dbReference type="GO" id="GO:0008270">
    <property type="term" value="F:zinc ion binding"/>
    <property type="evidence" value="ECO:0007669"/>
    <property type="project" value="InterPro"/>
</dbReference>
<feature type="chain" id="PRO_5037756491" evidence="9">
    <location>
        <begin position="27"/>
        <end position="856"/>
    </location>
</feature>
<keyword evidence="6" id="KW-0482">Metalloprotease</keyword>
<dbReference type="Proteomes" id="UP000605361">
    <property type="component" value="Unassembled WGS sequence"/>
</dbReference>
<feature type="domain" description="Peptidase M14" evidence="10">
    <location>
        <begin position="96"/>
        <end position="391"/>
    </location>
</feature>
<keyword evidence="12" id="KW-1185">Reference proteome</keyword>
<dbReference type="Gene3D" id="3.40.630.10">
    <property type="entry name" value="Zn peptidases"/>
    <property type="match status" value="1"/>
</dbReference>
<evidence type="ECO:0000256" key="6">
    <source>
        <dbReference type="ARBA" id="ARBA00023049"/>
    </source>
</evidence>
<dbReference type="EMBL" id="JADOGI010000096">
    <property type="protein sequence ID" value="MBF8189607.1"/>
    <property type="molecule type" value="Genomic_DNA"/>
</dbReference>
<accession>A0A931F1H0</accession>
<sequence>MSRLSAVLLSLALPATLLASSGVASAEPAEPPPVRDFGNGPERNEVAAGVSDQADALGRTAQGEQPYGHSREGGYPRRTWLPLPAENPADASIKLGLMPYHGIAPKLNDLQRRSDRVSSEIIGRSHQGRDLYLVTVTAPESSAEAREQSRIRERIEDDPAAAARDRKLAKRYKAPVFFNNNIHGNEWEGTDAALRVIEELATGNSRQITDLLSRTRLYFNVTANPDGRFNGMRANGAGFDMNRDFITASQPEVRAMRQVMIDTQPVAMVDLHGYVNGTLIEPTTPPHGANYEYDLFIKNTYANGLGMEAAVNGLGYTFEKDEVRPAQIPFRDDPEGWDDWPPIFTPQYAPFHGAVASHTVEIPLRVNNDAYDDEPVEELRRRSAINIDVAAAAIRATYGFVQAGHDRLINDQIEVFRRGTAGEPAKQVPLGIVPGFGPEDVYTTTYPRAYVIPAGTEQRSATAAARLVDHLIANDVRVERAERSFRLDGKSYPAGSYVVDMHQPKRGLANVMLEPGADISARVDAMYDISGWSHGLLWGATVDTVTSGSLRVRAEPVKAAAPTGSVPRVPGSLALKVADAKEVLALNELLAQGVAVTWNAGTAVIPAAAREAARTVADRYGVAFTPAGPAGGTPLSQVRVAAAASADELFTLREMGFAVTPVSTTVLNDGFDWSSTDVLFVSSGLNYAALAPAAKAALDAFLTTGGVITRGGTGAAFNAAAGLLTATAVAGRGDANGVVVVDSSAGPVGTGSTGHSFVYSPRWFTGLGAEVTVEQSYAADGPLVSGHWRPDEKGLGGQDAARGQAAVISGRDERGAAVVMFGTEPMFRNHPKGLFSQVAKALYWSAAVTGATVTTP</sequence>
<evidence type="ECO:0000256" key="1">
    <source>
        <dbReference type="ARBA" id="ARBA00001947"/>
    </source>
</evidence>
<comment type="cofactor">
    <cofactor evidence="1">
        <name>Zn(2+)</name>
        <dbReference type="ChEBI" id="CHEBI:29105"/>
    </cofactor>
</comment>
<dbReference type="PRINTS" id="PR00765">
    <property type="entry name" value="CRBOXYPTASEA"/>
</dbReference>
<dbReference type="SUPFAM" id="SSF53187">
    <property type="entry name" value="Zn-dependent exopeptidases"/>
    <property type="match status" value="1"/>
</dbReference>
<evidence type="ECO:0000259" key="10">
    <source>
        <dbReference type="PROSITE" id="PS52035"/>
    </source>
</evidence>
<comment type="caution">
    <text evidence="11">The sequence shown here is derived from an EMBL/GenBank/DDBJ whole genome shotgun (WGS) entry which is preliminary data.</text>
</comment>
<dbReference type="AlphaFoldDB" id="A0A931F1H0"/>
<feature type="region of interest" description="Disordered" evidence="8">
    <location>
        <begin position="22"/>
        <end position="79"/>
    </location>
</feature>
<evidence type="ECO:0000256" key="9">
    <source>
        <dbReference type="SAM" id="SignalP"/>
    </source>
</evidence>
<evidence type="ECO:0000256" key="7">
    <source>
        <dbReference type="PROSITE-ProRule" id="PRU01379"/>
    </source>
</evidence>
<feature type="signal peptide" evidence="9">
    <location>
        <begin position="1"/>
        <end position="26"/>
    </location>
</feature>
<evidence type="ECO:0000313" key="11">
    <source>
        <dbReference type="EMBL" id="MBF8189607.1"/>
    </source>
</evidence>
<keyword evidence="4" id="KW-0378">Hydrolase</keyword>
<keyword evidence="5" id="KW-0862">Zinc</keyword>
<dbReference type="InterPro" id="IPR000834">
    <property type="entry name" value="Peptidase_M14"/>
</dbReference>
<protein>
    <submittedName>
        <fullName evidence="11">Peptidase M28</fullName>
    </submittedName>
</protein>
<dbReference type="GO" id="GO:0005615">
    <property type="term" value="C:extracellular space"/>
    <property type="evidence" value="ECO:0007669"/>
    <property type="project" value="TreeGrafter"/>
</dbReference>
<dbReference type="PANTHER" id="PTHR11705">
    <property type="entry name" value="PROTEASE FAMILY M14 CARBOXYPEPTIDASE A,B"/>
    <property type="match status" value="1"/>
</dbReference>
<evidence type="ECO:0000256" key="3">
    <source>
        <dbReference type="ARBA" id="ARBA00022670"/>
    </source>
</evidence>
<dbReference type="Pfam" id="PF00246">
    <property type="entry name" value="Peptidase_M14"/>
    <property type="match status" value="1"/>
</dbReference>